<proteinExistence type="predicted"/>
<feature type="domain" description="Reverse transcriptase Ty1/copia-type" evidence="1">
    <location>
        <begin position="1"/>
        <end position="65"/>
    </location>
</feature>
<comment type="caution">
    <text evidence="2">The sequence shown here is derived from an EMBL/GenBank/DDBJ whole genome shotgun (WGS) entry which is preliminary data.</text>
</comment>
<dbReference type="AlphaFoldDB" id="A0AA88X1J6"/>
<reference evidence="2" key="1">
    <citation type="submission" date="2022-12" db="EMBL/GenBank/DDBJ databases">
        <title>Draft genome assemblies for two species of Escallonia (Escalloniales).</title>
        <authorList>
            <person name="Chanderbali A."/>
            <person name="Dervinis C."/>
            <person name="Anghel I."/>
            <person name="Soltis D."/>
            <person name="Soltis P."/>
            <person name="Zapata F."/>
        </authorList>
    </citation>
    <scope>NUCLEOTIDE SEQUENCE</scope>
    <source>
        <strain evidence="2">UCBG64.0493</strain>
        <tissue evidence="2">Leaf</tissue>
    </source>
</reference>
<keyword evidence="3" id="KW-1185">Reference proteome</keyword>
<dbReference type="PANTHER" id="PTHR46686:SF5">
    <property type="entry name" value="GLYCOSYLTRANSFERASE"/>
    <property type="match status" value="1"/>
</dbReference>
<protein>
    <recommendedName>
        <fullName evidence="1">Reverse transcriptase Ty1/copia-type domain-containing protein</fullName>
    </recommendedName>
</protein>
<sequence length="141" mass="16253">MDAKTASLKGDLNEEIYMEQLEGFLAPDQKRKVCKLVKSLDGLQQAPKQWHEKFDKILRRFESWPSNEIWVQDWCSKNAIMASHPHVYLVVTGSRYRDLGPQVISLGSMNPSELRIFYSAIGIFVNPMLRPQGLDLRLMDT</sequence>
<dbReference type="EMBL" id="JAVXUP010000102">
    <property type="protein sequence ID" value="KAK3038202.1"/>
    <property type="molecule type" value="Genomic_DNA"/>
</dbReference>
<evidence type="ECO:0000313" key="2">
    <source>
        <dbReference type="EMBL" id="KAK3038202.1"/>
    </source>
</evidence>
<dbReference type="Pfam" id="PF07727">
    <property type="entry name" value="RVT_2"/>
    <property type="match status" value="1"/>
</dbReference>
<accession>A0AA88X1J6</accession>
<organism evidence="2 3">
    <name type="scientific">Escallonia herrerae</name>
    <dbReference type="NCBI Taxonomy" id="1293975"/>
    <lineage>
        <taxon>Eukaryota</taxon>
        <taxon>Viridiplantae</taxon>
        <taxon>Streptophyta</taxon>
        <taxon>Embryophyta</taxon>
        <taxon>Tracheophyta</taxon>
        <taxon>Spermatophyta</taxon>
        <taxon>Magnoliopsida</taxon>
        <taxon>eudicotyledons</taxon>
        <taxon>Gunneridae</taxon>
        <taxon>Pentapetalae</taxon>
        <taxon>asterids</taxon>
        <taxon>campanulids</taxon>
        <taxon>Escalloniales</taxon>
        <taxon>Escalloniaceae</taxon>
        <taxon>Escallonia</taxon>
    </lineage>
</organism>
<evidence type="ECO:0000259" key="1">
    <source>
        <dbReference type="Pfam" id="PF07727"/>
    </source>
</evidence>
<dbReference type="Proteomes" id="UP001188597">
    <property type="component" value="Unassembled WGS sequence"/>
</dbReference>
<name>A0AA88X1J6_9ASTE</name>
<dbReference type="InterPro" id="IPR013103">
    <property type="entry name" value="RVT_2"/>
</dbReference>
<gene>
    <name evidence="2" type="ORF">RJ639_029642</name>
</gene>
<evidence type="ECO:0000313" key="3">
    <source>
        <dbReference type="Proteomes" id="UP001188597"/>
    </source>
</evidence>
<dbReference type="PANTHER" id="PTHR46686">
    <property type="entry name" value="GLYCOSYLTRANSFERASE"/>
    <property type="match status" value="1"/>
</dbReference>